<evidence type="ECO:0000256" key="3">
    <source>
        <dbReference type="ARBA" id="ARBA00022989"/>
    </source>
</evidence>
<dbReference type="GO" id="GO:0005506">
    <property type="term" value="F:iron ion binding"/>
    <property type="evidence" value="ECO:0007669"/>
    <property type="project" value="InterPro"/>
</dbReference>
<evidence type="ECO:0000256" key="4">
    <source>
        <dbReference type="ARBA" id="ARBA00023002"/>
    </source>
</evidence>
<evidence type="ECO:0000256" key="2">
    <source>
        <dbReference type="ARBA" id="ARBA00022692"/>
    </source>
</evidence>
<accession>A0AAJ5WQA8</accession>
<comment type="subcellular location">
    <subcellularLocation>
        <location evidence="1">Endomembrane system</location>
        <topology evidence="1">Multi-pass membrane protein</topology>
    </subcellularLocation>
</comment>
<dbReference type="GO" id="GO:0050479">
    <property type="term" value="F:glyceryl-ether monooxygenase activity"/>
    <property type="evidence" value="ECO:0007669"/>
    <property type="project" value="TreeGrafter"/>
</dbReference>
<dbReference type="GO" id="GO:0012505">
    <property type="term" value="C:endomembrane system"/>
    <property type="evidence" value="ECO:0007669"/>
    <property type="project" value="UniProtKB-SubCell"/>
</dbReference>
<name>A0AAJ5WQA8_9BACT</name>
<feature type="transmembrane region" description="Helical" evidence="7">
    <location>
        <begin position="64"/>
        <end position="91"/>
    </location>
</feature>
<keyword evidence="5" id="KW-0443">Lipid metabolism</keyword>
<keyword evidence="3 7" id="KW-1133">Transmembrane helix</keyword>
<dbReference type="Pfam" id="PF04116">
    <property type="entry name" value="FA_hydroxylase"/>
    <property type="match status" value="1"/>
</dbReference>
<dbReference type="GO" id="GO:0016020">
    <property type="term" value="C:membrane"/>
    <property type="evidence" value="ECO:0007669"/>
    <property type="project" value="GOC"/>
</dbReference>
<dbReference type="PANTHER" id="PTHR21624:SF1">
    <property type="entry name" value="ALKYLGLYCEROL MONOOXYGENASE"/>
    <property type="match status" value="1"/>
</dbReference>
<evidence type="ECO:0000256" key="6">
    <source>
        <dbReference type="ARBA" id="ARBA00023136"/>
    </source>
</evidence>
<dbReference type="PANTHER" id="PTHR21624">
    <property type="entry name" value="STEROL DESATURASE-RELATED PROTEIN"/>
    <property type="match status" value="1"/>
</dbReference>
<feature type="transmembrane region" description="Helical" evidence="7">
    <location>
        <begin position="27"/>
        <end position="44"/>
    </location>
</feature>
<reference evidence="9" key="1">
    <citation type="submission" date="2023-03" db="EMBL/GenBank/DDBJ databases">
        <title>Andean soil-derived lignocellulolytic bacterial consortium as a source of novel taxa and putative plastic-active enzymes.</title>
        <authorList>
            <person name="Diaz-Garcia L."/>
            <person name="Chuvochina M."/>
            <person name="Feuerriegel G."/>
            <person name="Bunk B."/>
            <person name="Sproer C."/>
            <person name="Streit W.R."/>
            <person name="Rodriguez L.M."/>
            <person name="Overmann J."/>
            <person name="Jimenez D.J."/>
        </authorList>
    </citation>
    <scope>NUCLEOTIDE SEQUENCE</scope>
    <source>
        <strain evidence="9">MAG 7</strain>
    </source>
</reference>
<evidence type="ECO:0000259" key="8">
    <source>
        <dbReference type="Pfam" id="PF04116"/>
    </source>
</evidence>
<proteinExistence type="predicted"/>
<keyword evidence="4" id="KW-0560">Oxidoreductase</keyword>
<feature type="domain" description="Fatty acid hydroxylase" evidence="8">
    <location>
        <begin position="105"/>
        <end position="235"/>
    </location>
</feature>
<protein>
    <submittedName>
        <fullName evidence="9">Sterol desaturase family protein</fullName>
    </submittedName>
</protein>
<keyword evidence="6 7" id="KW-0472">Membrane</keyword>
<dbReference type="GO" id="GO:0006643">
    <property type="term" value="P:membrane lipid metabolic process"/>
    <property type="evidence" value="ECO:0007669"/>
    <property type="project" value="TreeGrafter"/>
</dbReference>
<dbReference type="InterPro" id="IPR006694">
    <property type="entry name" value="Fatty_acid_hydroxylase"/>
</dbReference>
<dbReference type="Proteomes" id="UP001220610">
    <property type="component" value="Chromosome"/>
</dbReference>
<evidence type="ECO:0000313" key="9">
    <source>
        <dbReference type="EMBL" id="WEK34966.1"/>
    </source>
</evidence>
<dbReference type="InterPro" id="IPR051689">
    <property type="entry name" value="Sterol_desaturase/TMEM195"/>
</dbReference>
<feature type="transmembrane region" description="Helical" evidence="7">
    <location>
        <begin position="97"/>
        <end position="116"/>
    </location>
</feature>
<dbReference type="EMBL" id="CP119311">
    <property type="protein sequence ID" value="WEK34966.1"/>
    <property type="molecule type" value="Genomic_DNA"/>
</dbReference>
<dbReference type="GO" id="GO:0008610">
    <property type="term" value="P:lipid biosynthetic process"/>
    <property type="evidence" value="ECO:0007669"/>
    <property type="project" value="InterPro"/>
</dbReference>
<keyword evidence="2 7" id="KW-0812">Transmembrane</keyword>
<evidence type="ECO:0000256" key="7">
    <source>
        <dbReference type="SAM" id="Phobius"/>
    </source>
</evidence>
<evidence type="ECO:0000313" key="10">
    <source>
        <dbReference type="Proteomes" id="UP001220610"/>
    </source>
</evidence>
<sequence>MYLLQLFGAKPIDFREVVDIEKGSADLVVYAIPFMAFFTGLEIWHSWRSDKKNYNTKESLGSLFVGLGNVGINLLLKVGLIYGTICIYNLVPWRMGLNWWTIIPCLLIYDLCSYWAHRISHFNRFFWSTHVVHHTAENYNLTVSFRLSWIQHFKLIFFLPVAFFGFHPVVFFVVNQISILFQFWQHTEYIRKMHPVIEWFIVTPSNHRVHHGSDEKYLDKNFGAIFIFWDRLFGTYYPEEEKPTYGITTKIENSLNPLYLNFHEYKDIVADLKTAKGWKAKLFFIFGSPAKIAKVKQLEKENSFRS</sequence>
<evidence type="ECO:0000256" key="1">
    <source>
        <dbReference type="ARBA" id="ARBA00004127"/>
    </source>
</evidence>
<gene>
    <name evidence="9" type="ORF">P0Y53_20960</name>
</gene>
<feature type="transmembrane region" description="Helical" evidence="7">
    <location>
        <begin position="155"/>
        <end position="184"/>
    </location>
</feature>
<evidence type="ECO:0000256" key="5">
    <source>
        <dbReference type="ARBA" id="ARBA00023098"/>
    </source>
</evidence>
<dbReference type="AlphaFoldDB" id="A0AAJ5WQA8"/>
<organism evidence="9 10">
    <name type="scientific">Candidatus Pseudobacter hemicellulosilyticus</name>
    <dbReference type="NCBI Taxonomy" id="3121375"/>
    <lineage>
        <taxon>Bacteria</taxon>
        <taxon>Pseudomonadati</taxon>
        <taxon>Bacteroidota</taxon>
        <taxon>Chitinophagia</taxon>
        <taxon>Chitinophagales</taxon>
        <taxon>Chitinophagaceae</taxon>
        <taxon>Pseudobacter</taxon>
    </lineage>
</organism>